<keyword evidence="2" id="KW-1185">Reference proteome</keyword>
<dbReference type="RefSeq" id="WP_136533980.1">
    <property type="nucleotide sequence ID" value="NZ_STGY01000029.1"/>
</dbReference>
<dbReference type="EMBL" id="STGY01000029">
    <property type="protein sequence ID" value="THV42135.1"/>
    <property type="molecule type" value="Genomic_DNA"/>
</dbReference>
<sequence>MKRAQYTARAAGVAIGLATVVAYGSEETRTCQEWLTPEQASSEWNVCNVDTDTLDPLTTEQLTREEFAQREEDVERAVEDAFSDGWDENASDLEPGMKSCEDWAIEFNDEPDDICWMTDIWPDTPLYEDEYLVFAEYYEHERYCSEVLNQDGTYDTPKEKDCEEFYYSEAPTLEDMR</sequence>
<proteinExistence type="predicted"/>
<reference evidence="1 2" key="2">
    <citation type="submission" date="2019-05" db="EMBL/GenBank/DDBJ databases">
        <title>Glycomyces buryatensis sp. nov.</title>
        <authorList>
            <person name="Nikitina E."/>
        </authorList>
    </citation>
    <scope>NUCLEOTIDE SEQUENCE [LARGE SCALE GENOMIC DNA]</scope>
    <source>
        <strain evidence="1 2">18</strain>
    </source>
</reference>
<evidence type="ECO:0000313" key="1">
    <source>
        <dbReference type="EMBL" id="THV42135.1"/>
    </source>
</evidence>
<evidence type="ECO:0000313" key="2">
    <source>
        <dbReference type="Proteomes" id="UP000308760"/>
    </source>
</evidence>
<protein>
    <submittedName>
        <fullName evidence="1">Uncharacterized protein</fullName>
    </submittedName>
</protein>
<comment type="caution">
    <text evidence="1">The sequence shown here is derived from an EMBL/GenBank/DDBJ whole genome shotgun (WGS) entry which is preliminary data.</text>
</comment>
<accession>A0A4S8QGN6</accession>
<dbReference type="AlphaFoldDB" id="A0A4S8QGN6"/>
<gene>
    <name evidence="1" type="ORF">FAB82_07805</name>
</gene>
<reference evidence="2" key="1">
    <citation type="submission" date="2019-04" db="EMBL/GenBank/DDBJ databases">
        <title>Nocardioides xinjiangensis sp. nov.</title>
        <authorList>
            <person name="Liu S."/>
        </authorList>
    </citation>
    <scope>NUCLEOTIDE SEQUENCE [LARGE SCALE GENOMIC DNA]</scope>
    <source>
        <strain evidence="2">18</strain>
    </source>
</reference>
<dbReference type="Proteomes" id="UP000308760">
    <property type="component" value="Unassembled WGS sequence"/>
</dbReference>
<organism evidence="1 2">
    <name type="scientific">Glycomyces buryatensis</name>
    <dbReference type="NCBI Taxonomy" id="2570927"/>
    <lineage>
        <taxon>Bacteria</taxon>
        <taxon>Bacillati</taxon>
        <taxon>Actinomycetota</taxon>
        <taxon>Actinomycetes</taxon>
        <taxon>Glycomycetales</taxon>
        <taxon>Glycomycetaceae</taxon>
        <taxon>Glycomyces</taxon>
    </lineage>
</organism>
<name>A0A4S8QGN6_9ACTN</name>